<feature type="signal peptide" evidence="1">
    <location>
        <begin position="1"/>
        <end position="19"/>
    </location>
</feature>
<dbReference type="InterPro" id="IPR038955">
    <property type="entry name" value="PriA/CPL1_fungi"/>
</dbReference>
<dbReference type="PANTHER" id="PTHR35192">
    <property type="entry name" value="PROTEIN, PUTATIVE-RELATED"/>
    <property type="match status" value="1"/>
</dbReference>
<proteinExistence type="predicted"/>
<dbReference type="EMBL" id="KV417301">
    <property type="protein sequence ID" value="KZO93549.1"/>
    <property type="molecule type" value="Genomic_DNA"/>
</dbReference>
<dbReference type="STRING" id="1330018.A0A167JFS8"/>
<evidence type="ECO:0000256" key="1">
    <source>
        <dbReference type="SAM" id="SignalP"/>
    </source>
</evidence>
<evidence type="ECO:0000313" key="4">
    <source>
        <dbReference type="Proteomes" id="UP000076738"/>
    </source>
</evidence>
<gene>
    <name evidence="3" type="ORF">CALVIDRAFT_600744</name>
</gene>
<reference evidence="3 4" key="1">
    <citation type="journal article" date="2016" name="Mol. Biol. Evol.">
        <title>Comparative Genomics of Early-Diverging Mushroom-Forming Fungi Provides Insights into the Origins of Lignocellulose Decay Capabilities.</title>
        <authorList>
            <person name="Nagy L.G."/>
            <person name="Riley R."/>
            <person name="Tritt A."/>
            <person name="Adam C."/>
            <person name="Daum C."/>
            <person name="Floudas D."/>
            <person name="Sun H."/>
            <person name="Yadav J.S."/>
            <person name="Pangilinan J."/>
            <person name="Larsson K.H."/>
            <person name="Matsuura K."/>
            <person name="Barry K."/>
            <person name="Labutti K."/>
            <person name="Kuo R."/>
            <person name="Ohm R.A."/>
            <person name="Bhattacharya S.S."/>
            <person name="Shirouzu T."/>
            <person name="Yoshinaga Y."/>
            <person name="Martin F.M."/>
            <person name="Grigoriev I.V."/>
            <person name="Hibbett D.S."/>
        </authorList>
    </citation>
    <scope>NUCLEOTIDE SEQUENCE [LARGE SCALE GENOMIC DNA]</scope>
    <source>
        <strain evidence="3 4">TUFC12733</strain>
    </source>
</reference>
<accession>A0A167JFS8</accession>
<sequence>MMFAHALALLAVTASVAVASVHQRADSLSERTTYCEEGFFFWSVKSVCLTIGGTAAPSYPPGGKACPSEWQYHSSYSCCVPTHPNAPTPYNGDSCSNGWPWSSNDLCCNEPTARAPTPSGRVHYGRKKLTRAAKRDMRKMDCPAGLKACSIGLHMGEWECVDPLHDLTSCGGCVAPGDVGQDCTSIAGADAVRCNVGLCESERPARRYPHALIARLVFECLAGFELSPNGASCIKL</sequence>
<dbReference type="OrthoDB" id="439917at2759"/>
<dbReference type="Pfam" id="PF21671">
    <property type="entry name" value="CPL1-like"/>
    <property type="match status" value="1"/>
</dbReference>
<keyword evidence="4" id="KW-1185">Reference proteome</keyword>
<protein>
    <recommendedName>
        <fullName evidence="2">Protein CPL1-like domain-containing protein</fullName>
    </recommendedName>
</protein>
<organism evidence="3 4">
    <name type="scientific">Calocera viscosa (strain TUFC12733)</name>
    <dbReference type="NCBI Taxonomy" id="1330018"/>
    <lineage>
        <taxon>Eukaryota</taxon>
        <taxon>Fungi</taxon>
        <taxon>Dikarya</taxon>
        <taxon>Basidiomycota</taxon>
        <taxon>Agaricomycotina</taxon>
        <taxon>Dacrymycetes</taxon>
        <taxon>Dacrymycetales</taxon>
        <taxon>Dacrymycetaceae</taxon>
        <taxon>Calocera</taxon>
    </lineage>
</organism>
<dbReference type="InterPro" id="IPR048661">
    <property type="entry name" value="CPL1-like"/>
</dbReference>
<dbReference type="PANTHER" id="PTHR35192:SF2">
    <property type="entry name" value="APPLE DOMAIN-CONTAINING PROTEIN"/>
    <property type="match status" value="1"/>
</dbReference>
<feature type="chain" id="PRO_5007888812" description="Protein CPL1-like domain-containing protein" evidence="1">
    <location>
        <begin position="20"/>
        <end position="236"/>
    </location>
</feature>
<dbReference type="AlphaFoldDB" id="A0A167JFS8"/>
<keyword evidence="1" id="KW-0732">Signal</keyword>
<evidence type="ECO:0000259" key="2">
    <source>
        <dbReference type="Pfam" id="PF21671"/>
    </source>
</evidence>
<dbReference type="Proteomes" id="UP000076738">
    <property type="component" value="Unassembled WGS sequence"/>
</dbReference>
<name>A0A167JFS8_CALVF</name>
<feature type="domain" description="Protein CPL1-like" evidence="2">
    <location>
        <begin position="158"/>
        <end position="203"/>
    </location>
</feature>
<evidence type="ECO:0000313" key="3">
    <source>
        <dbReference type="EMBL" id="KZO93549.1"/>
    </source>
</evidence>